<dbReference type="CDD" id="cd00077">
    <property type="entry name" value="HDc"/>
    <property type="match status" value="2"/>
</dbReference>
<gene>
    <name evidence="2" type="ORF">H1S01_08740</name>
</gene>
<dbReference type="SMART" id="SM00471">
    <property type="entry name" value="HDc"/>
    <property type="match status" value="2"/>
</dbReference>
<organism evidence="2 3">
    <name type="scientific">Heliobacterium chlorum</name>
    <dbReference type="NCBI Taxonomy" id="2698"/>
    <lineage>
        <taxon>Bacteria</taxon>
        <taxon>Bacillati</taxon>
        <taxon>Bacillota</taxon>
        <taxon>Clostridia</taxon>
        <taxon>Eubacteriales</taxon>
        <taxon>Heliobacteriaceae</taxon>
        <taxon>Heliobacterium</taxon>
    </lineage>
</organism>
<evidence type="ECO:0000259" key="1">
    <source>
        <dbReference type="PROSITE" id="PS51832"/>
    </source>
</evidence>
<dbReference type="RefSeq" id="WP_188039741.1">
    <property type="nucleotide sequence ID" value="NZ_JACVHF010000007.1"/>
</dbReference>
<dbReference type="PANTHER" id="PTHR43155">
    <property type="entry name" value="CYCLIC DI-GMP PHOSPHODIESTERASE PA4108-RELATED"/>
    <property type="match status" value="1"/>
</dbReference>
<dbReference type="InterPro" id="IPR003607">
    <property type="entry name" value="HD/PDEase_dom"/>
</dbReference>
<evidence type="ECO:0000313" key="2">
    <source>
        <dbReference type="EMBL" id="MBC9784596.1"/>
    </source>
</evidence>
<dbReference type="PROSITE" id="PS51832">
    <property type="entry name" value="HD_GYP"/>
    <property type="match status" value="2"/>
</dbReference>
<dbReference type="SUPFAM" id="SSF109604">
    <property type="entry name" value="HD-domain/PDEase-like"/>
    <property type="match status" value="2"/>
</dbReference>
<dbReference type="InterPro" id="IPR037522">
    <property type="entry name" value="HD_GYP_dom"/>
</dbReference>
<dbReference type="InterPro" id="IPR006674">
    <property type="entry name" value="HD_domain"/>
</dbReference>
<keyword evidence="3" id="KW-1185">Reference proteome</keyword>
<proteinExistence type="predicted"/>
<comment type="caution">
    <text evidence="2">The sequence shown here is derived from an EMBL/GenBank/DDBJ whole genome shotgun (WGS) entry which is preliminary data.</text>
</comment>
<dbReference type="PANTHER" id="PTHR43155:SF1">
    <property type="entry name" value="3'3'-CGAMP-SPECIFIC PHOSPHODIESTERASE 1"/>
    <property type="match status" value="1"/>
</dbReference>
<sequence>MQNIISVDLARLLAALSMALDFTAHGLSQHHRRVAYISVIMGKALGLDSQTLRTLFCAASIHDIGAITFAEKSHLVRFEIQSPQLHCEKGYDMLRQAPHFRDIATIIRHHHDKWSERNPQDFPGDESLLLLGDLIHLADRIEVMMTQNYLLAQRQSVLKRIDELFGSIFRPELQEILHEVALKESFWLDMESDFIQDQTLKAIGSVDHMMELPYADLKGLASIFARIIDSKSRFTLRHSRLVSASATHLSRLAGFCCAQQARMEVAGLLHDLGKLSIPEDILEKPGALTNEEYLIVKKHTYYTYRILDHIPGFSEIAEWGAYHHERIDGRGYPFHIPGDQLSLGSRIVAVVDIFSALVEDRPYRAGLAQEKVESILQKMAHDHAIDGELVHLLLRHYDEFEEIKNGLP</sequence>
<evidence type="ECO:0000313" key="3">
    <source>
        <dbReference type="Proteomes" id="UP000617402"/>
    </source>
</evidence>
<accession>A0ABR7T4V8</accession>
<name>A0ABR7T4V8_HELCL</name>
<feature type="domain" description="HD-GYP" evidence="1">
    <location>
        <begin position="213"/>
        <end position="408"/>
    </location>
</feature>
<dbReference type="Gene3D" id="1.10.3210.10">
    <property type="entry name" value="Hypothetical protein af1432"/>
    <property type="match status" value="2"/>
</dbReference>
<dbReference type="Pfam" id="PF01966">
    <property type="entry name" value="HD"/>
    <property type="match status" value="1"/>
</dbReference>
<protein>
    <submittedName>
        <fullName evidence="2">HD domain-containing protein</fullName>
    </submittedName>
</protein>
<dbReference type="EMBL" id="JACVHF010000007">
    <property type="protein sequence ID" value="MBC9784596.1"/>
    <property type="molecule type" value="Genomic_DNA"/>
</dbReference>
<dbReference type="Proteomes" id="UP000617402">
    <property type="component" value="Unassembled WGS sequence"/>
</dbReference>
<reference evidence="2 3" key="1">
    <citation type="submission" date="2020-07" db="EMBL/GenBank/DDBJ databases">
        <title>Draft whole-genome sequence of Heliobacterium chlorum DSM 3682, type strain.</title>
        <authorList>
            <person name="Kyndt J.A."/>
            <person name="Meyer T.E."/>
            <person name="Imhoff J.F."/>
        </authorList>
    </citation>
    <scope>NUCLEOTIDE SEQUENCE [LARGE SCALE GENOMIC DNA]</scope>
    <source>
        <strain evidence="2 3">DSM 3682</strain>
    </source>
</reference>
<feature type="domain" description="HD-GYP" evidence="1">
    <location>
        <begin position="5"/>
        <end position="193"/>
    </location>
</feature>
<dbReference type="Pfam" id="PF13487">
    <property type="entry name" value="HD_5"/>
    <property type="match status" value="1"/>
</dbReference>